<evidence type="ECO:0000256" key="16">
    <source>
        <dbReference type="ARBA" id="ARBA00031175"/>
    </source>
</evidence>
<evidence type="ECO:0000256" key="11">
    <source>
        <dbReference type="ARBA" id="ARBA00023141"/>
    </source>
</evidence>
<evidence type="ECO:0000256" key="18">
    <source>
        <dbReference type="ARBA" id="ARBA00047848"/>
    </source>
</evidence>
<comment type="subcellular location">
    <subcellularLocation>
        <location evidence="3">Cytoplasm</location>
    </subcellularLocation>
</comment>
<protein>
    <recommendedName>
        <fullName evidence="7">Bifunctional chorismate mutase/prephenate dehydratase</fullName>
        <ecNumber evidence="6">4.2.1.51</ecNumber>
    </recommendedName>
    <alternativeName>
        <fullName evidence="17">Chorismate mutase-prephenate dehydratase</fullName>
    </alternativeName>
    <alternativeName>
        <fullName evidence="8">Prephenate dehydratase</fullName>
    </alternativeName>
    <alternativeName>
        <fullName evidence="16">p-protein</fullName>
    </alternativeName>
</protein>
<keyword evidence="12" id="KW-0584">Phenylalanine biosynthesis</keyword>
<evidence type="ECO:0000256" key="7">
    <source>
        <dbReference type="ARBA" id="ARBA00014401"/>
    </source>
</evidence>
<evidence type="ECO:0000256" key="12">
    <source>
        <dbReference type="ARBA" id="ARBA00023222"/>
    </source>
</evidence>
<feature type="domain" description="Prephenate dehydratase" evidence="21">
    <location>
        <begin position="111"/>
        <end position="288"/>
    </location>
</feature>
<dbReference type="Pfam" id="PF01817">
    <property type="entry name" value="CM_2"/>
    <property type="match status" value="1"/>
</dbReference>
<keyword evidence="11" id="KW-0057">Aromatic amino acid biosynthesis</keyword>
<feature type="site" description="Essential for prephenate dehydratase activity" evidence="19">
    <location>
        <position position="281"/>
    </location>
</feature>
<dbReference type="PANTHER" id="PTHR21022">
    <property type="entry name" value="PREPHENATE DEHYDRATASE P PROTEIN"/>
    <property type="match status" value="1"/>
</dbReference>
<evidence type="ECO:0000256" key="6">
    <source>
        <dbReference type="ARBA" id="ARBA00013147"/>
    </source>
</evidence>
<evidence type="ECO:0000259" key="21">
    <source>
        <dbReference type="PROSITE" id="PS51171"/>
    </source>
</evidence>
<evidence type="ECO:0000259" key="20">
    <source>
        <dbReference type="PROSITE" id="PS51168"/>
    </source>
</evidence>
<dbReference type="InterPro" id="IPR036979">
    <property type="entry name" value="CM_dom_sf"/>
</dbReference>
<evidence type="ECO:0000256" key="17">
    <source>
        <dbReference type="ARBA" id="ARBA00031520"/>
    </source>
</evidence>
<dbReference type="GO" id="GO:0005737">
    <property type="term" value="C:cytoplasm"/>
    <property type="evidence" value="ECO:0007669"/>
    <property type="project" value="UniProtKB-SubCell"/>
</dbReference>
<dbReference type="PIRSF" id="PIRSF001500">
    <property type="entry name" value="Chor_mut_pdt_Ppr"/>
    <property type="match status" value="1"/>
</dbReference>
<dbReference type="GO" id="GO:0004664">
    <property type="term" value="F:prephenate dehydratase activity"/>
    <property type="evidence" value="ECO:0007669"/>
    <property type="project" value="UniProtKB-EC"/>
</dbReference>
<keyword evidence="10" id="KW-0028">Amino-acid biosynthesis</keyword>
<dbReference type="InterPro" id="IPR045865">
    <property type="entry name" value="ACT-like_dom_sf"/>
</dbReference>
<evidence type="ECO:0000256" key="1">
    <source>
        <dbReference type="ARBA" id="ARBA00000824"/>
    </source>
</evidence>
<evidence type="ECO:0000256" key="4">
    <source>
        <dbReference type="ARBA" id="ARBA00004741"/>
    </source>
</evidence>
<dbReference type="GO" id="GO:0009094">
    <property type="term" value="P:L-phenylalanine biosynthetic process"/>
    <property type="evidence" value="ECO:0007669"/>
    <property type="project" value="UniProtKB-KW"/>
</dbReference>
<evidence type="ECO:0000256" key="19">
    <source>
        <dbReference type="PIRSR" id="PIRSR001500-2"/>
    </source>
</evidence>
<dbReference type="GO" id="GO:0046417">
    <property type="term" value="P:chorismate metabolic process"/>
    <property type="evidence" value="ECO:0007669"/>
    <property type="project" value="InterPro"/>
</dbReference>
<evidence type="ECO:0000313" key="23">
    <source>
        <dbReference type="EMBL" id="HIV22527.1"/>
    </source>
</evidence>
<accession>A0A9D1T8F1</accession>
<dbReference type="PROSITE" id="PS51168">
    <property type="entry name" value="CHORISMATE_MUT_2"/>
    <property type="match status" value="1"/>
</dbReference>
<comment type="pathway">
    <text evidence="5">Metabolic intermediate biosynthesis; prephenate biosynthesis; prephenate from chorismate: step 1/1.</text>
</comment>
<dbReference type="NCBIfam" id="NF008865">
    <property type="entry name" value="PRK11898.1"/>
    <property type="match status" value="1"/>
</dbReference>
<dbReference type="CDD" id="cd13631">
    <property type="entry name" value="PBP2_Ct-PDT_like"/>
    <property type="match status" value="1"/>
</dbReference>
<dbReference type="Gene3D" id="3.40.190.10">
    <property type="entry name" value="Periplasmic binding protein-like II"/>
    <property type="match status" value="2"/>
</dbReference>
<keyword evidence="14 23" id="KW-0456">Lyase</keyword>
<dbReference type="SUPFAM" id="SSF48600">
    <property type="entry name" value="Chorismate mutase II"/>
    <property type="match status" value="1"/>
</dbReference>
<comment type="catalytic activity">
    <reaction evidence="18">
        <text>prephenate + H(+) = 3-phenylpyruvate + CO2 + H2O</text>
        <dbReference type="Rhea" id="RHEA:21648"/>
        <dbReference type="ChEBI" id="CHEBI:15377"/>
        <dbReference type="ChEBI" id="CHEBI:15378"/>
        <dbReference type="ChEBI" id="CHEBI:16526"/>
        <dbReference type="ChEBI" id="CHEBI:18005"/>
        <dbReference type="ChEBI" id="CHEBI:29934"/>
        <dbReference type="EC" id="4.2.1.51"/>
    </reaction>
</comment>
<dbReference type="Gene3D" id="3.30.70.260">
    <property type="match status" value="1"/>
</dbReference>
<feature type="domain" description="ACT" evidence="22">
    <location>
        <begin position="300"/>
        <end position="376"/>
    </location>
</feature>
<dbReference type="GO" id="GO:0004106">
    <property type="term" value="F:chorismate mutase activity"/>
    <property type="evidence" value="ECO:0007669"/>
    <property type="project" value="UniProtKB-EC"/>
</dbReference>
<keyword evidence="9" id="KW-0963">Cytoplasm</keyword>
<keyword evidence="15" id="KW-0511">Multifunctional enzyme</keyword>
<dbReference type="SUPFAM" id="SSF53850">
    <property type="entry name" value="Periplasmic binding protein-like II"/>
    <property type="match status" value="1"/>
</dbReference>
<comment type="pathway">
    <text evidence="4">Amino-acid biosynthesis; L-phenylalanine biosynthesis; phenylpyruvate from prephenate: step 1/1.</text>
</comment>
<dbReference type="AlphaFoldDB" id="A0A9D1T8F1"/>
<sequence length="376" mass="43023">MRDLLELRDEIDVIDRQIVELFERRMAVSEEVAEYKISTGKKVFDKERERSKIETLTAMAHNDFNRHGIEELFSQIMSMSRKKQYQLLARHGVAGRLPFIAVDEIEKDHVRVVFQGVEGAYSHAAMCRYFGEQVNSFHVSKWRDAMEAIAEGAADYAVLPIENSTAGIVADNFDLLVDFENYIVGEQVIKCEHVLMGLPGTELSDIRAVISHPQALSQCEGFLDRHRNWRRIPYDNTAMAARKVADEGDRTQAAIGSAFAAKRFGLEILADQIYDNEANSTRFIIVTNQRIFKRDAGKISICFEVPHRSGSLYNILSHFIYNNLNMNRIESRPITGRNWEYRFFIDFDGNLNQGSVKNALRGIREEAVNMKILGNY</sequence>
<evidence type="ECO:0000256" key="13">
    <source>
        <dbReference type="ARBA" id="ARBA00023235"/>
    </source>
</evidence>
<dbReference type="PROSITE" id="PS00857">
    <property type="entry name" value="PREPHENATE_DEHYDR_1"/>
    <property type="match status" value="1"/>
</dbReference>
<dbReference type="PANTHER" id="PTHR21022:SF19">
    <property type="entry name" value="PREPHENATE DEHYDRATASE-RELATED"/>
    <property type="match status" value="1"/>
</dbReference>
<organism evidence="23 24">
    <name type="scientific">Candidatus Merdiplasma excrementigallinarum</name>
    <dbReference type="NCBI Taxonomy" id="2840864"/>
    <lineage>
        <taxon>Bacteria</taxon>
        <taxon>Bacillati</taxon>
        <taxon>Bacillota</taxon>
        <taxon>Clostridia</taxon>
        <taxon>Lachnospirales</taxon>
        <taxon>Lachnospiraceae</taxon>
        <taxon>Lachnospiraceae incertae sedis</taxon>
        <taxon>Candidatus Merdiplasma</taxon>
    </lineage>
</organism>
<dbReference type="CDD" id="cd04905">
    <property type="entry name" value="ACT_CM-PDT"/>
    <property type="match status" value="1"/>
</dbReference>
<evidence type="ECO:0000256" key="5">
    <source>
        <dbReference type="ARBA" id="ARBA00004817"/>
    </source>
</evidence>
<feature type="domain" description="Chorismate mutase" evidence="20">
    <location>
        <begin position="1"/>
        <end position="88"/>
    </location>
</feature>
<evidence type="ECO:0000256" key="9">
    <source>
        <dbReference type="ARBA" id="ARBA00022490"/>
    </source>
</evidence>
<reference evidence="23" key="2">
    <citation type="journal article" date="2021" name="PeerJ">
        <title>Extensive microbial diversity within the chicken gut microbiome revealed by metagenomics and culture.</title>
        <authorList>
            <person name="Gilroy R."/>
            <person name="Ravi A."/>
            <person name="Getino M."/>
            <person name="Pursley I."/>
            <person name="Horton D.L."/>
            <person name="Alikhan N.F."/>
            <person name="Baker D."/>
            <person name="Gharbi K."/>
            <person name="Hall N."/>
            <person name="Watson M."/>
            <person name="Adriaenssens E.M."/>
            <person name="Foster-Nyarko E."/>
            <person name="Jarju S."/>
            <person name="Secka A."/>
            <person name="Antonio M."/>
            <person name="Oren A."/>
            <person name="Chaudhuri R.R."/>
            <person name="La Ragione R."/>
            <person name="Hildebrand F."/>
            <person name="Pallen M.J."/>
        </authorList>
    </citation>
    <scope>NUCLEOTIDE SEQUENCE</scope>
    <source>
        <strain evidence="23">ChiBcec6-7307</strain>
    </source>
</reference>
<dbReference type="Gene3D" id="1.20.59.10">
    <property type="entry name" value="Chorismate mutase"/>
    <property type="match status" value="1"/>
</dbReference>
<dbReference type="InterPro" id="IPR008242">
    <property type="entry name" value="Chor_mutase/pphenate_deHydtase"/>
</dbReference>
<evidence type="ECO:0000256" key="14">
    <source>
        <dbReference type="ARBA" id="ARBA00023239"/>
    </source>
</evidence>
<dbReference type="EC" id="4.2.1.51" evidence="6"/>
<proteinExistence type="predicted"/>
<dbReference type="SUPFAM" id="SSF55021">
    <property type="entry name" value="ACT-like"/>
    <property type="match status" value="1"/>
</dbReference>
<dbReference type="InterPro" id="IPR018528">
    <property type="entry name" value="Preph_deHydtase_CS"/>
</dbReference>
<evidence type="ECO:0000256" key="15">
    <source>
        <dbReference type="ARBA" id="ARBA00023268"/>
    </source>
</evidence>
<evidence type="ECO:0000259" key="22">
    <source>
        <dbReference type="PROSITE" id="PS51671"/>
    </source>
</evidence>
<name>A0A9D1T8F1_9FIRM</name>
<evidence type="ECO:0000313" key="24">
    <source>
        <dbReference type="Proteomes" id="UP000886889"/>
    </source>
</evidence>
<dbReference type="Proteomes" id="UP000886889">
    <property type="component" value="Unassembled WGS sequence"/>
</dbReference>
<dbReference type="Pfam" id="PF00800">
    <property type="entry name" value="PDT"/>
    <property type="match status" value="1"/>
</dbReference>
<comment type="catalytic activity">
    <reaction evidence="1">
        <text>chorismate = prephenate</text>
        <dbReference type="Rhea" id="RHEA:13897"/>
        <dbReference type="ChEBI" id="CHEBI:29748"/>
        <dbReference type="ChEBI" id="CHEBI:29934"/>
        <dbReference type="EC" id="5.4.99.5"/>
    </reaction>
</comment>
<evidence type="ECO:0000256" key="8">
    <source>
        <dbReference type="ARBA" id="ARBA00021872"/>
    </source>
</evidence>
<dbReference type="InterPro" id="IPR002912">
    <property type="entry name" value="ACT_dom"/>
</dbReference>
<comment type="function">
    <text evidence="2">Catalyzes the Claisen rearrangement of chorismate to prephenate and the decarboxylation/dehydration of prephenate to phenylpyruvate.</text>
</comment>
<dbReference type="EMBL" id="DVOS01000014">
    <property type="protein sequence ID" value="HIV22527.1"/>
    <property type="molecule type" value="Genomic_DNA"/>
</dbReference>
<evidence type="ECO:0000256" key="10">
    <source>
        <dbReference type="ARBA" id="ARBA00022605"/>
    </source>
</evidence>
<gene>
    <name evidence="23" type="primary">pheA</name>
    <name evidence="23" type="ORF">IAC80_01175</name>
</gene>
<reference evidence="23" key="1">
    <citation type="submission" date="2020-10" db="EMBL/GenBank/DDBJ databases">
        <authorList>
            <person name="Gilroy R."/>
        </authorList>
    </citation>
    <scope>NUCLEOTIDE SEQUENCE</scope>
    <source>
        <strain evidence="23">ChiBcec6-7307</strain>
    </source>
</reference>
<keyword evidence="13" id="KW-0413">Isomerase</keyword>
<dbReference type="InterPro" id="IPR036263">
    <property type="entry name" value="Chorismate_II_sf"/>
</dbReference>
<dbReference type="InterPro" id="IPR001086">
    <property type="entry name" value="Preph_deHydtase"/>
</dbReference>
<dbReference type="PROSITE" id="PS51671">
    <property type="entry name" value="ACT"/>
    <property type="match status" value="1"/>
</dbReference>
<evidence type="ECO:0000256" key="3">
    <source>
        <dbReference type="ARBA" id="ARBA00004496"/>
    </source>
</evidence>
<dbReference type="SMART" id="SM00830">
    <property type="entry name" value="CM_2"/>
    <property type="match status" value="1"/>
</dbReference>
<dbReference type="InterPro" id="IPR002701">
    <property type="entry name" value="CM_II_prokaryot"/>
</dbReference>
<dbReference type="PROSITE" id="PS51171">
    <property type="entry name" value="PREPHENATE_DEHYDR_3"/>
    <property type="match status" value="1"/>
</dbReference>
<comment type="caution">
    <text evidence="23">The sequence shown here is derived from an EMBL/GenBank/DDBJ whole genome shotgun (WGS) entry which is preliminary data.</text>
</comment>
<evidence type="ECO:0000256" key="2">
    <source>
        <dbReference type="ARBA" id="ARBA00002364"/>
    </source>
</evidence>